<gene>
    <name evidence="2" type="ORF">BcabD6B2_49260</name>
</gene>
<keyword evidence="3" id="KW-1185">Reference proteome</keyword>
<name>A0AAV4LZ50_BABCB</name>
<dbReference type="EMBL" id="BPLF01000005">
    <property type="protein sequence ID" value="GIX65491.1"/>
    <property type="molecule type" value="Genomic_DNA"/>
</dbReference>
<protein>
    <submittedName>
        <fullName evidence="2">Recombinase activating protein, putative</fullName>
    </submittedName>
</protein>
<organism evidence="2 3">
    <name type="scientific">Babesia caballi</name>
    <dbReference type="NCBI Taxonomy" id="5871"/>
    <lineage>
        <taxon>Eukaryota</taxon>
        <taxon>Sar</taxon>
        <taxon>Alveolata</taxon>
        <taxon>Apicomplexa</taxon>
        <taxon>Aconoidasida</taxon>
        <taxon>Piroplasmida</taxon>
        <taxon>Babesiidae</taxon>
        <taxon>Babesia</taxon>
    </lineage>
</organism>
<dbReference type="RefSeq" id="XP_067717560.1">
    <property type="nucleotide sequence ID" value="XM_067861459.1"/>
</dbReference>
<evidence type="ECO:0000313" key="2">
    <source>
        <dbReference type="EMBL" id="GIX65491.1"/>
    </source>
</evidence>
<sequence>MFYDSGGDDDDELMYLPSSSGIHGTHCLSHKDPCERNGDVSPTRCFSRISKRSKMQSLMSRRASDQWKAQPITPLTDKAIASEFAKFTQVGTEHLGFDNYFAHFHDEDVGKIIKEPNTLTVVPKNDWNPRDIKMCSPFKACRGEASKVSKSGGPIYGSGFNNESGKPLETARPPLEGLFMVTADVDSDDDIESYERLYKAEFDLLVERGERVDLQEMDEWLYQAGLTGPQIKNHNNAFSSMLRLNCKYFGKRVYPYKGELDSMASKTLHVLNPHTNDFEAGPTIAIPDKHDLKKMKKRQLMDTESTAENSASDRIPGNSVAIATIPASTYRLFDCETQPRFIHDPSLKIGASNVRQLYKKETADGFIRCPSTGLRQAISDFQSVPSANEDSSGTIEASKPESPTSTKDKGGNPDASLMSQRNFILKILLRFPYLDLKQLGLTSF</sequence>
<feature type="compositionally biased region" description="Polar residues" evidence="1">
    <location>
        <begin position="383"/>
        <end position="405"/>
    </location>
</feature>
<accession>A0AAV4LZ50</accession>
<reference evidence="2 3" key="1">
    <citation type="submission" date="2021-06" db="EMBL/GenBank/DDBJ databases">
        <title>Genome sequence of Babesia caballi.</title>
        <authorList>
            <person name="Yamagishi J."/>
            <person name="Kidaka T."/>
            <person name="Ochi A."/>
        </authorList>
    </citation>
    <scope>NUCLEOTIDE SEQUENCE [LARGE SCALE GENOMIC DNA]</scope>
    <source>
        <strain evidence="2">USDA-D6B2</strain>
    </source>
</reference>
<dbReference type="GeneID" id="94196972"/>
<dbReference type="AlphaFoldDB" id="A0AAV4LZ50"/>
<evidence type="ECO:0000256" key="1">
    <source>
        <dbReference type="SAM" id="MobiDB-lite"/>
    </source>
</evidence>
<evidence type="ECO:0000313" key="3">
    <source>
        <dbReference type="Proteomes" id="UP001497744"/>
    </source>
</evidence>
<dbReference type="Proteomes" id="UP001497744">
    <property type="component" value="Unassembled WGS sequence"/>
</dbReference>
<proteinExistence type="predicted"/>
<feature type="region of interest" description="Disordered" evidence="1">
    <location>
        <begin position="383"/>
        <end position="415"/>
    </location>
</feature>
<comment type="caution">
    <text evidence="2">The sequence shown here is derived from an EMBL/GenBank/DDBJ whole genome shotgun (WGS) entry which is preliminary data.</text>
</comment>